<comment type="caution">
    <text evidence="1">The sequence shown here is derived from an EMBL/GenBank/DDBJ whole genome shotgun (WGS) entry which is preliminary data.</text>
</comment>
<protein>
    <submittedName>
        <fullName evidence="1">Uncharacterized protein</fullName>
    </submittedName>
</protein>
<dbReference type="EMBL" id="CAMPGE010025332">
    <property type="protein sequence ID" value="CAI2383099.1"/>
    <property type="molecule type" value="Genomic_DNA"/>
</dbReference>
<evidence type="ECO:0000313" key="2">
    <source>
        <dbReference type="Proteomes" id="UP001295684"/>
    </source>
</evidence>
<dbReference type="Proteomes" id="UP001295684">
    <property type="component" value="Unassembled WGS sequence"/>
</dbReference>
<dbReference type="AlphaFoldDB" id="A0AAD1Y1Y4"/>
<reference evidence="1" key="1">
    <citation type="submission" date="2023-07" db="EMBL/GenBank/DDBJ databases">
        <authorList>
            <consortium name="AG Swart"/>
            <person name="Singh M."/>
            <person name="Singh A."/>
            <person name="Seah K."/>
            <person name="Emmerich C."/>
        </authorList>
    </citation>
    <scope>NUCLEOTIDE SEQUENCE</scope>
    <source>
        <strain evidence="1">DP1</strain>
    </source>
</reference>
<organism evidence="1 2">
    <name type="scientific">Euplotes crassus</name>
    <dbReference type="NCBI Taxonomy" id="5936"/>
    <lineage>
        <taxon>Eukaryota</taxon>
        <taxon>Sar</taxon>
        <taxon>Alveolata</taxon>
        <taxon>Ciliophora</taxon>
        <taxon>Intramacronucleata</taxon>
        <taxon>Spirotrichea</taxon>
        <taxon>Hypotrichia</taxon>
        <taxon>Euplotida</taxon>
        <taxon>Euplotidae</taxon>
        <taxon>Moneuplotes</taxon>
    </lineage>
</organism>
<keyword evidence="2" id="KW-1185">Reference proteome</keyword>
<name>A0AAD1Y1Y4_EUPCR</name>
<proteinExistence type="predicted"/>
<gene>
    <name evidence="1" type="ORF">ECRASSUSDP1_LOCUS24590</name>
</gene>
<accession>A0AAD1Y1Y4</accession>
<sequence>MINSLKSQTEFAHTDEAGYFFTRDTEVLFPGSVFEGAASNCITQDALTKDFSLFDSEERQACFSTTKHPEPPISTKASVGGDDLHDHKAGKLEADCNILCISKIGEDPQRNEFKSAQNSEENKEDISCHQVNAQYASGSSCSSRRRTKASSSGRSDVEFKAALRLIKRFFKNVFKSKNTKIVRKRYINCGMQEVQSQMKTLLCEFFPQEELTEELVNYTIGVVNPKWGLRLDCSKETQDEISKFHTCCEAFSRKKFSALLESRNFRVLCSHLIQKWDDPRIRVIKQEFEQSSA</sequence>
<evidence type="ECO:0000313" key="1">
    <source>
        <dbReference type="EMBL" id="CAI2383099.1"/>
    </source>
</evidence>